<organism evidence="1">
    <name type="scientific">Arundo donax</name>
    <name type="common">Giant reed</name>
    <name type="synonym">Donax arundinaceus</name>
    <dbReference type="NCBI Taxonomy" id="35708"/>
    <lineage>
        <taxon>Eukaryota</taxon>
        <taxon>Viridiplantae</taxon>
        <taxon>Streptophyta</taxon>
        <taxon>Embryophyta</taxon>
        <taxon>Tracheophyta</taxon>
        <taxon>Spermatophyta</taxon>
        <taxon>Magnoliopsida</taxon>
        <taxon>Liliopsida</taxon>
        <taxon>Poales</taxon>
        <taxon>Poaceae</taxon>
        <taxon>PACMAD clade</taxon>
        <taxon>Arundinoideae</taxon>
        <taxon>Arundineae</taxon>
        <taxon>Arundo</taxon>
    </lineage>
</organism>
<reference evidence="1" key="2">
    <citation type="journal article" date="2015" name="Data Brief">
        <title>Shoot transcriptome of the giant reed, Arundo donax.</title>
        <authorList>
            <person name="Barrero R.A."/>
            <person name="Guerrero F.D."/>
            <person name="Moolhuijzen P."/>
            <person name="Goolsby J.A."/>
            <person name="Tidwell J."/>
            <person name="Bellgard S.E."/>
            <person name="Bellgard M.I."/>
        </authorList>
    </citation>
    <scope>NUCLEOTIDE SEQUENCE</scope>
    <source>
        <tissue evidence="1">Shoot tissue taken approximately 20 cm above the soil surface</tissue>
    </source>
</reference>
<accession>A0A0A9EK03</accession>
<proteinExistence type="predicted"/>
<evidence type="ECO:0000313" key="1">
    <source>
        <dbReference type="EMBL" id="JAE01050.1"/>
    </source>
</evidence>
<sequence>MQTFCLLLLHRYCYSVCMVLM</sequence>
<protein>
    <submittedName>
        <fullName evidence="1">Uncharacterized protein</fullName>
    </submittedName>
</protein>
<dbReference type="EMBL" id="GBRH01196846">
    <property type="protein sequence ID" value="JAE01050.1"/>
    <property type="molecule type" value="Transcribed_RNA"/>
</dbReference>
<reference evidence="1" key="1">
    <citation type="submission" date="2014-09" db="EMBL/GenBank/DDBJ databases">
        <authorList>
            <person name="Magalhaes I.L.F."/>
            <person name="Oliveira U."/>
            <person name="Santos F.R."/>
            <person name="Vidigal T.H.D.A."/>
            <person name="Brescovit A.D."/>
            <person name="Santos A.J."/>
        </authorList>
    </citation>
    <scope>NUCLEOTIDE SEQUENCE</scope>
    <source>
        <tissue evidence="1">Shoot tissue taken approximately 20 cm above the soil surface</tissue>
    </source>
</reference>
<dbReference type="AlphaFoldDB" id="A0A0A9EK03"/>
<name>A0A0A9EK03_ARUDO</name>